<keyword evidence="1" id="KW-0812">Transmembrane</keyword>
<feature type="transmembrane region" description="Helical" evidence="1">
    <location>
        <begin position="7"/>
        <end position="27"/>
    </location>
</feature>
<evidence type="ECO:0008006" key="3">
    <source>
        <dbReference type="Google" id="ProtNLM"/>
    </source>
</evidence>
<dbReference type="Gene3D" id="3.30.450.20">
    <property type="entry name" value="PAS domain"/>
    <property type="match status" value="1"/>
</dbReference>
<accession>X1CFY7</accession>
<proteinExistence type="predicted"/>
<evidence type="ECO:0000256" key="1">
    <source>
        <dbReference type="SAM" id="Phobius"/>
    </source>
</evidence>
<protein>
    <recommendedName>
        <fullName evidence="3">Cache domain-containing protein</fullName>
    </recommendedName>
</protein>
<dbReference type="AlphaFoldDB" id="X1CFY7"/>
<keyword evidence="1" id="KW-0472">Membrane</keyword>
<evidence type="ECO:0000313" key="2">
    <source>
        <dbReference type="EMBL" id="GAG95183.1"/>
    </source>
</evidence>
<dbReference type="InterPro" id="IPR029151">
    <property type="entry name" value="Sensor-like_sf"/>
</dbReference>
<dbReference type="SUPFAM" id="SSF103190">
    <property type="entry name" value="Sensory domain-like"/>
    <property type="match status" value="1"/>
</dbReference>
<comment type="caution">
    <text evidence="2">The sequence shown here is derived from an EMBL/GenBank/DDBJ whole genome shotgun (WGS) entry which is preliminary data.</text>
</comment>
<organism evidence="2">
    <name type="scientific">marine sediment metagenome</name>
    <dbReference type="NCBI Taxonomy" id="412755"/>
    <lineage>
        <taxon>unclassified sequences</taxon>
        <taxon>metagenomes</taxon>
        <taxon>ecological metagenomes</taxon>
    </lineage>
</organism>
<name>X1CFY7_9ZZZZ</name>
<reference evidence="2" key="1">
    <citation type="journal article" date="2014" name="Front. Microbiol.">
        <title>High frequency of phylogenetically diverse reductive dehalogenase-homologous genes in deep subseafloor sedimentary metagenomes.</title>
        <authorList>
            <person name="Kawai M."/>
            <person name="Futagami T."/>
            <person name="Toyoda A."/>
            <person name="Takaki Y."/>
            <person name="Nishi S."/>
            <person name="Hori S."/>
            <person name="Arai W."/>
            <person name="Tsubouchi T."/>
            <person name="Morono Y."/>
            <person name="Uchiyama I."/>
            <person name="Ito T."/>
            <person name="Fujiyama A."/>
            <person name="Inagaki F."/>
            <person name="Takami H."/>
        </authorList>
    </citation>
    <scope>NUCLEOTIDE SEQUENCE</scope>
    <source>
        <strain evidence="2">Expedition CK06-06</strain>
    </source>
</reference>
<keyword evidence="1" id="KW-1133">Transmembrane helix</keyword>
<dbReference type="EMBL" id="BART01022342">
    <property type="protein sequence ID" value="GAG95183.1"/>
    <property type="molecule type" value="Genomic_DNA"/>
</dbReference>
<feature type="non-terminal residue" evidence="2">
    <location>
        <position position="164"/>
    </location>
</feature>
<gene>
    <name evidence="2" type="ORF">S01H4_40919</name>
</gene>
<sequence length="164" mass="18505">MKISYQILLVFVIVIIICLGISGWFLLQISENIIIDKISDGDIQLAHRVGQEVKAEMSNIKPVLELLTTTQEWRQMDAKAIKNSLSLTENKFRNIIEIYVADLEGNQIAKTGTKKLENVSKIWNFQIAKEGEEIISDILLDSQTSKPIQIITIPIIEDKKVVGV</sequence>